<evidence type="ECO:0000313" key="3">
    <source>
        <dbReference type="Proteomes" id="UP000275348"/>
    </source>
</evidence>
<gene>
    <name evidence="2" type="ORF">EAH69_02950</name>
</gene>
<evidence type="ECO:0000313" key="2">
    <source>
        <dbReference type="EMBL" id="RLZ11897.1"/>
    </source>
</evidence>
<sequence>MKKSLFIFTLLFSGFVSAQDTIQPNEVIVTEQSNESKNHFKNSLGEIKFNLDESGEKNLKFGLSSQIWFRAIENNPGTLVNNVPQETTFDAGIRRMRISMNAQLSHAYSIVLQLGINNQSFISGGGTGTGANGQGKKPQLFFMDAYNELSIIPRVDRLTKKANKNHLYVGAGLHGWAGVSRMTNASTTKLLTADLPVFNFPNIEVSDQFSRQIGLFAHGELNKFNYRVSVNKPFATNKIPTIGQTVENNQSGKLSFAGYGMYQFLDKEMTATSFLAGTYLGSKKVFNLGAGFYATKEATLSQPEVDVFQSHDQFILGADAFLDLPVGPKSKEMSMSFYSVFYKYDFGPNYLRTSGLMNPGSADPDFQGQVALDGFGNNKFLMGTGNMWYTQAGFVLPKFSEVVKVQPFASYALKDLEGLNEIGHFYDIGANLFILAQNAKVAYQYSSRPLFDKESKEVFTRRGEHLLTLQIAL</sequence>
<keyword evidence="1" id="KW-0732">Signal</keyword>
<feature type="signal peptide" evidence="1">
    <location>
        <begin position="1"/>
        <end position="18"/>
    </location>
</feature>
<organism evidence="2 3">
    <name type="scientific">Faecalibacter macacae</name>
    <dbReference type="NCBI Taxonomy" id="1859289"/>
    <lineage>
        <taxon>Bacteria</taxon>
        <taxon>Pseudomonadati</taxon>
        <taxon>Bacteroidota</taxon>
        <taxon>Flavobacteriia</taxon>
        <taxon>Flavobacteriales</taxon>
        <taxon>Weeksellaceae</taxon>
        <taxon>Faecalibacter</taxon>
    </lineage>
</organism>
<keyword evidence="3" id="KW-1185">Reference proteome</keyword>
<evidence type="ECO:0000256" key="1">
    <source>
        <dbReference type="SAM" id="SignalP"/>
    </source>
</evidence>
<dbReference type="EMBL" id="RDOJ01000003">
    <property type="protein sequence ID" value="RLZ11897.1"/>
    <property type="molecule type" value="Genomic_DNA"/>
</dbReference>
<protein>
    <submittedName>
        <fullName evidence="2">Porin</fullName>
    </submittedName>
</protein>
<accession>A0A3L9MFX6</accession>
<dbReference type="RefSeq" id="WP_121933706.1">
    <property type="nucleotide sequence ID" value="NZ_RDOJ01000003.1"/>
</dbReference>
<dbReference type="Proteomes" id="UP000275348">
    <property type="component" value="Unassembled WGS sequence"/>
</dbReference>
<comment type="caution">
    <text evidence="2">The sequence shown here is derived from an EMBL/GenBank/DDBJ whole genome shotgun (WGS) entry which is preliminary data.</text>
</comment>
<name>A0A3L9MFX6_9FLAO</name>
<reference evidence="2 3" key="1">
    <citation type="submission" date="2018-10" db="EMBL/GenBank/DDBJ databases">
        <authorList>
            <person name="Chen X."/>
        </authorList>
    </citation>
    <scope>NUCLEOTIDE SEQUENCE [LARGE SCALE GENOMIC DNA]</scope>
    <source>
        <strain evidence="2 3">YIM 102668</strain>
    </source>
</reference>
<dbReference type="AlphaFoldDB" id="A0A3L9MFX6"/>
<dbReference type="OrthoDB" id="9771991at2"/>
<feature type="chain" id="PRO_5018120701" evidence="1">
    <location>
        <begin position="19"/>
        <end position="473"/>
    </location>
</feature>
<proteinExistence type="predicted"/>